<dbReference type="EMBL" id="VUJU01000419">
    <property type="protein sequence ID" value="KAF0770540.1"/>
    <property type="molecule type" value="Genomic_DNA"/>
</dbReference>
<evidence type="ECO:0000313" key="2">
    <source>
        <dbReference type="Proteomes" id="UP000478052"/>
    </source>
</evidence>
<name>A0A6G0ZI14_APHCR</name>
<organism evidence="1 2">
    <name type="scientific">Aphis craccivora</name>
    <name type="common">Cowpea aphid</name>
    <dbReference type="NCBI Taxonomy" id="307492"/>
    <lineage>
        <taxon>Eukaryota</taxon>
        <taxon>Metazoa</taxon>
        <taxon>Ecdysozoa</taxon>
        <taxon>Arthropoda</taxon>
        <taxon>Hexapoda</taxon>
        <taxon>Insecta</taxon>
        <taxon>Pterygota</taxon>
        <taxon>Neoptera</taxon>
        <taxon>Paraneoptera</taxon>
        <taxon>Hemiptera</taxon>
        <taxon>Sternorrhyncha</taxon>
        <taxon>Aphidomorpha</taxon>
        <taxon>Aphidoidea</taxon>
        <taxon>Aphididae</taxon>
        <taxon>Aphidini</taxon>
        <taxon>Aphis</taxon>
        <taxon>Aphis</taxon>
    </lineage>
</organism>
<dbReference type="OrthoDB" id="8192083at2759"/>
<comment type="caution">
    <text evidence="1">The sequence shown here is derived from an EMBL/GenBank/DDBJ whole genome shotgun (WGS) entry which is preliminary data.</text>
</comment>
<evidence type="ECO:0000313" key="1">
    <source>
        <dbReference type="EMBL" id="KAF0770540.1"/>
    </source>
</evidence>
<keyword evidence="2" id="KW-1185">Reference proteome</keyword>
<dbReference type="Proteomes" id="UP000478052">
    <property type="component" value="Unassembled WGS sequence"/>
</dbReference>
<gene>
    <name evidence="1" type="ORF">FWK35_00002521</name>
</gene>
<sequence length="189" mass="21605">MEHTRFFFPYPSVSPPVRHAPTLLRCQRSTMALNPHIRNKCCECALTLITSTLQLKIAFPCKHYQKKPVFKMMFKYMCLVLFITWYQLADCHPASSSIKSIDSMIEKESEAFLSVEAEDSSHKNVRDKRTIGFLRQLFPNLSQENSVFGKVAEVVVVNYSPDLSTYTVYHYLSDKIIDIGKACDLSGPP</sequence>
<accession>A0A6G0ZI14</accession>
<proteinExistence type="predicted"/>
<reference evidence="1 2" key="1">
    <citation type="submission" date="2019-08" db="EMBL/GenBank/DDBJ databases">
        <title>Whole genome of Aphis craccivora.</title>
        <authorList>
            <person name="Voronova N.V."/>
            <person name="Shulinski R.S."/>
            <person name="Bandarenka Y.V."/>
            <person name="Zhorov D.G."/>
            <person name="Warner D."/>
        </authorList>
    </citation>
    <scope>NUCLEOTIDE SEQUENCE [LARGE SCALE GENOMIC DNA]</scope>
    <source>
        <strain evidence="1">180601</strain>
        <tissue evidence="1">Whole Body</tissue>
    </source>
</reference>
<protein>
    <submittedName>
        <fullName evidence="1">Glycine, alanine and asparagine-rich protein-like isoform X3</fullName>
    </submittedName>
</protein>
<dbReference type="AlphaFoldDB" id="A0A6G0ZI14"/>